<gene>
    <name evidence="15" type="ORF">BSL78_19370</name>
</gene>
<evidence type="ECO:0000256" key="7">
    <source>
        <dbReference type="ARBA" id="ARBA00023054"/>
    </source>
</evidence>
<dbReference type="SUPFAM" id="SSF52540">
    <property type="entry name" value="P-loop containing nucleoside triphosphate hydrolases"/>
    <property type="match status" value="1"/>
</dbReference>
<evidence type="ECO:0000256" key="11">
    <source>
        <dbReference type="RuleBase" id="RU000394"/>
    </source>
</evidence>
<dbReference type="InterPro" id="IPR036961">
    <property type="entry name" value="Kinesin_motor_dom_sf"/>
</dbReference>
<evidence type="ECO:0000256" key="12">
    <source>
        <dbReference type="SAM" id="Coils"/>
    </source>
</evidence>
<dbReference type="GO" id="GO:0003777">
    <property type="term" value="F:microtubule motor activity"/>
    <property type="evidence" value="ECO:0007669"/>
    <property type="project" value="InterPro"/>
</dbReference>
<reference evidence="15 16" key="1">
    <citation type="journal article" date="2017" name="PLoS Biol.">
        <title>The sea cucumber genome provides insights into morphological evolution and visceral regeneration.</title>
        <authorList>
            <person name="Zhang X."/>
            <person name="Sun L."/>
            <person name="Yuan J."/>
            <person name="Sun Y."/>
            <person name="Gao Y."/>
            <person name="Zhang L."/>
            <person name="Li S."/>
            <person name="Dai H."/>
            <person name="Hamel J.F."/>
            <person name="Liu C."/>
            <person name="Yu Y."/>
            <person name="Liu S."/>
            <person name="Lin W."/>
            <person name="Guo K."/>
            <person name="Jin S."/>
            <person name="Xu P."/>
            <person name="Storey K.B."/>
            <person name="Huan P."/>
            <person name="Zhang T."/>
            <person name="Zhou Y."/>
            <person name="Zhang J."/>
            <person name="Lin C."/>
            <person name="Li X."/>
            <person name="Xing L."/>
            <person name="Huo D."/>
            <person name="Sun M."/>
            <person name="Wang L."/>
            <person name="Mercier A."/>
            <person name="Li F."/>
            <person name="Yang H."/>
            <person name="Xiang J."/>
        </authorList>
    </citation>
    <scope>NUCLEOTIDE SEQUENCE [LARGE SCALE GENOMIC DNA]</scope>
    <source>
        <strain evidence="15">Shaxun</strain>
        <tissue evidence="15">Muscle</tissue>
    </source>
</reference>
<dbReference type="AlphaFoldDB" id="A0A2G8K6Y5"/>
<dbReference type="SUPFAM" id="SSF57997">
    <property type="entry name" value="Tropomyosin"/>
    <property type="match status" value="1"/>
</dbReference>
<evidence type="ECO:0000256" key="5">
    <source>
        <dbReference type="ARBA" id="ARBA00022741"/>
    </source>
</evidence>
<keyword evidence="9" id="KW-0206">Cytoskeleton</keyword>
<evidence type="ECO:0000259" key="14">
    <source>
        <dbReference type="PROSITE" id="PS50067"/>
    </source>
</evidence>
<name>A0A2G8K6Y5_STIJA</name>
<evidence type="ECO:0000313" key="15">
    <source>
        <dbReference type="EMBL" id="PIK43771.1"/>
    </source>
</evidence>
<feature type="region of interest" description="Disordered" evidence="13">
    <location>
        <begin position="208"/>
        <end position="228"/>
    </location>
</feature>
<dbReference type="OrthoDB" id="3176171at2759"/>
<feature type="coiled-coil region" evidence="12">
    <location>
        <begin position="332"/>
        <end position="471"/>
    </location>
</feature>
<keyword evidence="4 11" id="KW-0493">Microtubule</keyword>
<evidence type="ECO:0000256" key="1">
    <source>
        <dbReference type="ARBA" id="ARBA00004245"/>
    </source>
</evidence>
<dbReference type="SMART" id="SM00129">
    <property type="entry name" value="KISc"/>
    <property type="match status" value="1"/>
</dbReference>
<evidence type="ECO:0000256" key="3">
    <source>
        <dbReference type="ARBA" id="ARBA00022490"/>
    </source>
</evidence>
<dbReference type="GO" id="GO:0005524">
    <property type="term" value="F:ATP binding"/>
    <property type="evidence" value="ECO:0007669"/>
    <property type="project" value="UniProtKB-UniRule"/>
</dbReference>
<evidence type="ECO:0000313" key="16">
    <source>
        <dbReference type="Proteomes" id="UP000230750"/>
    </source>
</evidence>
<dbReference type="FunFam" id="3.40.850.10:FF:000065">
    <property type="entry name" value="Kinesin-like protein"/>
    <property type="match status" value="1"/>
</dbReference>
<feature type="coiled-coil region" evidence="12">
    <location>
        <begin position="262"/>
        <end position="303"/>
    </location>
</feature>
<dbReference type="Gene3D" id="3.40.850.10">
    <property type="entry name" value="Kinesin motor domain"/>
    <property type="match status" value="1"/>
</dbReference>
<dbReference type="GO" id="GO:0008017">
    <property type="term" value="F:microtubule binding"/>
    <property type="evidence" value="ECO:0007669"/>
    <property type="project" value="InterPro"/>
</dbReference>
<dbReference type="STRING" id="307972.A0A2G8K6Y5"/>
<evidence type="ECO:0000256" key="13">
    <source>
        <dbReference type="SAM" id="MobiDB-lite"/>
    </source>
</evidence>
<comment type="similarity">
    <text evidence="2">Belongs to the TRAFAC class myosin-kinesin ATPase superfamily. Kinesin family. KIN-14 subfamily.</text>
</comment>
<dbReference type="InterPro" id="IPR001752">
    <property type="entry name" value="Kinesin_motor_dom"/>
</dbReference>
<proteinExistence type="inferred from homology"/>
<keyword evidence="16" id="KW-1185">Reference proteome</keyword>
<keyword evidence="3" id="KW-0963">Cytoplasm</keyword>
<evidence type="ECO:0000256" key="6">
    <source>
        <dbReference type="ARBA" id="ARBA00022840"/>
    </source>
</evidence>
<keyword evidence="8 10" id="KW-0505">Motor protein</keyword>
<comment type="caution">
    <text evidence="15">The sequence shown here is derived from an EMBL/GenBank/DDBJ whole genome shotgun (WGS) entry which is preliminary data.</text>
</comment>
<dbReference type="Pfam" id="PF00225">
    <property type="entry name" value="Kinesin"/>
    <property type="match status" value="1"/>
</dbReference>
<dbReference type="PROSITE" id="PS00411">
    <property type="entry name" value="KINESIN_MOTOR_1"/>
    <property type="match status" value="1"/>
</dbReference>
<dbReference type="GO" id="GO:0090307">
    <property type="term" value="P:mitotic spindle assembly"/>
    <property type="evidence" value="ECO:0007669"/>
    <property type="project" value="UniProtKB-ARBA"/>
</dbReference>
<accession>A0A2G8K6Y5</accession>
<dbReference type="InterPro" id="IPR019821">
    <property type="entry name" value="Kinesin_motor_CS"/>
</dbReference>
<dbReference type="PANTHER" id="PTHR47972">
    <property type="entry name" value="KINESIN-LIKE PROTEIN KLP-3"/>
    <property type="match status" value="1"/>
</dbReference>
<keyword evidence="7 12" id="KW-0175">Coiled coil</keyword>
<keyword evidence="6 10" id="KW-0067">ATP-binding</keyword>
<comment type="subcellular location">
    <subcellularLocation>
        <location evidence="1">Cytoplasm</location>
        <location evidence="1">Cytoskeleton</location>
    </subcellularLocation>
</comment>
<dbReference type="GO" id="GO:0005874">
    <property type="term" value="C:microtubule"/>
    <property type="evidence" value="ECO:0007669"/>
    <property type="project" value="UniProtKB-KW"/>
</dbReference>
<dbReference type="InterPro" id="IPR027640">
    <property type="entry name" value="Kinesin-like_fam"/>
</dbReference>
<dbReference type="EMBL" id="MRZV01000826">
    <property type="protein sequence ID" value="PIK43771.1"/>
    <property type="molecule type" value="Genomic_DNA"/>
</dbReference>
<feature type="domain" description="Kinesin motor" evidence="14">
    <location>
        <begin position="485"/>
        <end position="818"/>
    </location>
</feature>
<evidence type="ECO:0000256" key="2">
    <source>
        <dbReference type="ARBA" id="ARBA00010899"/>
    </source>
</evidence>
<protein>
    <recommendedName>
        <fullName evidence="11">Kinesin-like protein</fullName>
    </recommendedName>
</protein>
<dbReference type="GO" id="GO:0007018">
    <property type="term" value="P:microtubule-based movement"/>
    <property type="evidence" value="ECO:0007669"/>
    <property type="project" value="InterPro"/>
</dbReference>
<dbReference type="PROSITE" id="PS50067">
    <property type="entry name" value="KINESIN_MOTOR_2"/>
    <property type="match status" value="1"/>
</dbReference>
<dbReference type="PANTHER" id="PTHR47972:SF45">
    <property type="entry name" value="PROTEIN CLARET SEGREGATIONAL"/>
    <property type="match status" value="1"/>
</dbReference>
<feature type="binding site" evidence="10">
    <location>
        <begin position="573"/>
        <end position="580"/>
    </location>
    <ligand>
        <name>ATP</name>
        <dbReference type="ChEBI" id="CHEBI:30616"/>
    </ligand>
</feature>
<evidence type="ECO:0000256" key="9">
    <source>
        <dbReference type="ARBA" id="ARBA00023212"/>
    </source>
</evidence>
<keyword evidence="5 10" id="KW-0547">Nucleotide-binding</keyword>
<dbReference type="Proteomes" id="UP000230750">
    <property type="component" value="Unassembled WGS sequence"/>
</dbReference>
<evidence type="ECO:0000256" key="8">
    <source>
        <dbReference type="ARBA" id="ARBA00023175"/>
    </source>
</evidence>
<evidence type="ECO:0000256" key="10">
    <source>
        <dbReference type="PROSITE-ProRule" id="PRU00283"/>
    </source>
</evidence>
<dbReference type="PRINTS" id="PR00380">
    <property type="entry name" value="KINESINHEAVY"/>
</dbReference>
<sequence>MEGEDFSAGRKTALLLYCLGVEGQRVYNSIPKPELPPDTSKFDHTLSILEEHFEPTVNVVAERYRFRQRGQHHGSLSYLLRFSPIFWSTKTEHLAMSGIPQRRALGVRNDNVKSRLPMLSKLPVKDAIPVSRKRKVETSTVPGAPIGKKLCTDQRTTKPAVTASKVTAKPARATGVIKRGPVTAAKKPISATARGTKTARPAVKKPIGNANTKQAAPPGMRKPAKNGVKSVKPGWDLRGQILDLQASVSEKEEELLVVKETAQSHLEEKETLQSQVEILEGRIKEITRELEVKSGKYDLLQRETISMEMELSNTKATVERKEMVIKERDGEIRGLKQNIDEMTATIEDQNKKLIEAEETRKRLHNAVQELKTTLERREMVISDRDNEISNLNKTVEDLKAKIEEQHQELIEGEEARKSLHNTVQELKTTLERKEMVINDRDAEITNLNGTVEELNAKLEEQHQKLIEGEEMRKYLHNAVQELKGNIRVYCRVRPLLTGEEEEAQDFISFSEDQKLLELINLRDRSVNKTSKKLEFSFDHIFGPASTQSEVFSEISQLVQSALDGYNVCIFAYGQTGSGKTFTMEGPVRTDTHQEGMIPRAVGQIFLAASSLQDKGWQFEMEATFLEIYNEVIKDLLGQDSSKKPEIHMVGGKSKEVEVTNIEKYSVTSEGQVADLLMKAAKNRAVASTAYNERSSRSHSIFRLKITGKNSITGDSTSGTLNLVDLAGSERLPEAGYEKERLKEMKNINQSLSNLGKVIMALSNKDSHVPYRNCKLTHLLQDSLGGNSKTLMFVNVSPKEECFQETLCSLRFAVKVSFFLQEIPGSATGETCSK</sequence>
<dbReference type="InterPro" id="IPR027417">
    <property type="entry name" value="P-loop_NTPase"/>
</dbReference>
<evidence type="ECO:0000256" key="4">
    <source>
        <dbReference type="ARBA" id="ARBA00022701"/>
    </source>
</evidence>
<organism evidence="15 16">
    <name type="scientific">Stichopus japonicus</name>
    <name type="common">Sea cucumber</name>
    <dbReference type="NCBI Taxonomy" id="307972"/>
    <lineage>
        <taxon>Eukaryota</taxon>
        <taxon>Metazoa</taxon>
        <taxon>Echinodermata</taxon>
        <taxon>Eleutherozoa</taxon>
        <taxon>Echinozoa</taxon>
        <taxon>Holothuroidea</taxon>
        <taxon>Aspidochirotacea</taxon>
        <taxon>Aspidochirotida</taxon>
        <taxon>Stichopodidae</taxon>
        <taxon>Apostichopus</taxon>
    </lineage>
</organism>
<dbReference type="CDD" id="cd01366">
    <property type="entry name" value="KISc_C_terminal"/>
    <property type="match status" value="1"/>
</dbReference>